<feature type="domain" description="Zn(2)-C6 fungal-type" evidence="4">
    <location>
        <begin position="24"/>
        <end position="52"/>
    </location>
</feature>
<evidence type="ECO:0000256" key="1">
    <source>
        <dbReference type="ARBA" id="ARBA00004123"/>
    </source>
</evidence>
<dbReference type="GO" id="GO:0003677">
    <property type="term" value="F:DNA binding"/>
    <property type="evidence" value="ECO:0007669"/>
    <property type="project" value="InterPro"/>
</dbReference>
<dbReference type="InterPro" id="IPR050613">
    <property type="entry name" value="Sec_Metabolite_Reg"/>
</dbReference>
<dbReference type="AlphaFoldDB" id="A0A084B418"/>
<reference evidence="5 6" key="1">
    <citation type="journal article" date="2014" name="BMC Genomics">
        <title>Comparative genome sequencing reveals chemotype-specific gene clusters in the toxigenic black mold Stachybotrys.</title>
        <authorList>
            <person name="Semeiks J."/>
            <person name="Borek D."/>
            <person name="Otwinowski Z."/>
            <person name="Grishin N.V."/>
        </authorList>
    </citation>
    <scope>NUCLEOTIDE SEQUENCE [LARGE SCALE GENOMIC DNA]</scope>
    <source>
        <strain evidence="6">CBS 109288 / IBT 7711</strain>
    </source>
</reference>
<dbReference type="OrthoDB" id="2269373at2759"/>
<dbReference type="InterPro" id="IPR036864">
    <property type="entry name" value="Zn2-C6_fun-type_DNA-bd_sf"/>
</dbReference>
<evidence type="ECO:0000256" key="2">
    <source>
        <dbReference type="ARBA" id="ARBA00022723"/>
    </source>
</evidence>
<proteinExistence type="predicted"/>
<dbReference type="Pfam" id="PF04082">
    <property type="entry name" value="Fungal_trans"/>
    <property type="match status" value="1"/>
</dbReference>
<protein>
    <recommendedName>
        <fullName evidence="4">Zn(2)-C6 fungal-type domain-containing protein</fullName>
    </recommendedName>
</protein>
<dbReference type="PANTHER" id="PTHR31001:SF45">
    <property type="entry name" value="ZN(II)2CYS6 TRANSCRIPTION FACTOR (EUROFUNG)"/>
    <property type="match status" value="1"/>
</dbReference>
<dbReference type="InterPro" id="IPR007219">
    <property type="entry name" value="XnlR_reg_dom"/>
</dbReference>
<evidence type="ECO:0000256" key="3">
    <source>
        <dbReference type="ARBA" id="ARBA00023242"/>
    </source>
</evidence>
<comment type="subcellular location">
    <subcellularLocation>
        <location evidence="1">Nucleus</location>
    </subcellularLocation>
</comment>
<dbReference type="SUPFAM" id="SSF57701">
    <property type="entry name" value="Zn2/Cys6 DNA-binding domain"/>
    <property type="match status" value="1"/>
</dbReference>
<dbReference type="GO" id="GO:0008270">
    <property type="term" value="F:zinc ion binding"/>
    <property type="evidence" value="ECO:0007669"/>
    <property type="project" value="InterPro"/>
</dbReference>
<accession>A0A084B418</accession>
<dbReference type="Gene3D" id="4.10.240.10">
    <property type="entry name" value="Zn(2)-C6 fungal-type DNA-binding domain"/>
    <property type="match status" value="1"/>
</dbReference>
<sequence>MSAEPPSEHSLPQSPRPKPARVLACVQCQQRKIKCNRKFPCYNCKQHEVQCVPAIQARRRKRRFPEKDLLERLRHYEHLLRQNHVKFDPLHPEAEGAVDADEPSDHEQVDAPPTNPHIAFTAKNLWQAWTQEPGTNSHTSPPIAEVLEDSVKQAWSETAEDDNMLLGTRKTPVDLSTFHPSTVDIFKLWQIYLDNVNPLLKVTHAPTVQVRIIEAVGNISNIPSPFEALLFSVYCMAVFSIEDEQCLSIFATPKHDLLTRYQFGCQQALTNAGFLRSADRDTLTALYLYLLSIPLLSDPRSVCHLLGLAIRIAQCMGIHNESALAKQSPFEAEMRRRLWWSLVIYDARRSEMADHKDSSLSPLWDCRVPLNINDSDLRAEMKEDPTQGGNSTDSMFVFIRSMLADFVRHTASHLEFTNPALKRTAKELPNHGSLAALQERVEKEYLQHCKPDNPLHFVTMWMARAYIAKARLWDHYMSSVSGTFRSSTQLDHALSLALTMIECDTALTTSPLTRGFQWMLRPYFPFPAYMHIIQDLRRRPLCRPASHAWEVLSSNHGARFDPRDPGPTPLARALGRMVLTAWEALEAASTEQPLAPPMVAAIREKEATFTHELPPDATSHGLDLTSDPALSLDFTGDTVEFLGTGFDSFANMGPGSYMPFFDQGSSIPCYNN</sequence>
<dbReference type="EMBL" id="KL648097">
    <property type="protein sequence ID" value="KEY72297.1"/>
    <property type="molecule type" value="Genomic_DNA"/>
</dbReference>
<dbReference type="GO" id="GO:0000981">
    <property type="term" value="F:DNA-binding transcription factor activity, RNA polymerase II-specific"/>
    <property type="evidence" value="ECO:0007669"/>
    <property type="project" value="InterPro"/>
</dbReference>
<dbReference type="InterPro" id="IPR001138">
    <property type="entry name" value="Zn2Cys6_DnaBD"/>
</dbReference>
<dbReference type="GO" id="GO:0005634">
    <property type="term" value="C:nucleus"/>
    <property type="evidence" value="ECO:0007669"/>
    <property type="project" value="UniProtKB-SubCell"/>
</dbReference>
<dbReference type="HOGENOM" id="CLU_004083_5_0_1"/>
<organism evidence="5 6">
    <name type="scientific">Stachybotrys chartarum (strain CBS 109288 / IBT 7711)</name>
    <name type="common">Toxic black mold</name>
    <name type="synonym">Stilbospora chartarum</name>
    <dbReference type="NCBI Taxonomy" id="1280523"/>
    <lineage>
        <taxon>Eukaryota</taxon>
        <taxon>Fungi</taxon>
        <taxon>Dikarya</taxon>
        <taxon>Ascomycota</taxon>
        <taxon>Pezizomycotina</taxon>
        <taxon>Sordariomycetes</taxon>
        <taxon>Hypocreomycetidae</taxon>
        <taxon>Hypocreales</taxon>
        <taxon>Stachybotryaceae</taxon>
        <taxon>Stachybotrys</taxon>
    </lineage>
</organism>
<name>A0A084B418_STACB</name>
<dbReference type="SMART" id="SM00066">
    <property type="entry name" value="GAL4"/>
    <property type="match status" value="1"/>
</dbReference>
<gene>
    <name evidence="5" type="ORF">S7711_00295</name>
</gene>
<dbReference type="PROSITE" id="PS50048">
    <property type="entry name" value="ZN2_CY6_FUNGAL_2"/>
    <property type="match status" value="1"/>
</dbReference>
<dbReference type="GO" id="GO:0006351">
    <property type="term" value="P:DNA-templated transcription"/>
    <property type="evidence" value="ECO:0007669"/>
    <property type="project" value="InterPro"/>
</dbReference>
<keyword evidence="2" id="KW-0479">Metal-binding</keyword>
<dbReference type="SMART" id="SM00906">
    <property type="entry name" value="Fungal_trans"/>
    <property type="match status" value="1"/>
</dbReference>
<evidence type="ECO:0000313" key="6">
    <source>
        <dbReference type="Proteomes" id="UP000028045"/>
    </source>
</evidence>
<dbReference type="PANTHER" id="PTHR31001">
    <property type="entry name" value="UNCHARACTERIZED TRANSCRIPTIONAL REGULATORY PROTEIN"/>
    <property type="match status" value="1"/>
</dbReference>
<dbReference type="CDD" id="cd00067">
    <property type="entry name" value="GAL4"/>
    <property type="match status" value="1"/>
</dbReference>
<dbReference type="Proteomes" id="UP000028045">
    <property type="component" value="Unassembled WGS sequence"/>
</dbReference>
<keyword evidence="6" id="KW-1185">Reference proteome</keyword>
<keyword evidence="3" id="KW-0539">Nucleus</keyword>
<evidence type="ECO:0000259" key="4">
    <source>
        <dbReference type="PROSITE" id="PS50048"/>
    </source>
</evidence>
<evidence type="ECO:0000313" key="5">
    <source>
        <dbReference type="EMBL" id="KEY72297.1"/>
    </source>
</evidence>
<dbReference type="CDD" id="cd12148">
    <property type="entry name" value="fungal_TF_MHR"/>
    <property type="match status" value="1"/>
</dbReference>
<dbReference type="Pfam" id="PF00172">
    <property type="entry name" value="Zn_clus"/>
    <property type="match status" value="1"/>
</dbReference>